<accession>A0A9N8V5K9</accession>
<gene>
    <name evidence="3" type="ORF">AGERDE_LOCUS852</name>
</gene>
<dbReference type="AlphaFoldDB" id="A0A9N8V5K9"/>
<name>A0A9N8V5K9_9GLOM</name>
<protein>
    <submittedName>
        <fullName evidence="3">4784_t:CDS:1</fullName>
    </submittedName>
</protein>
<dbReference type="EMBL" id="CAJVPL010000048">
    <property type="protein sequence ID" value="CAG8438324.1"/>
    <property type="molecule type" value="Genomic_DNA"/>
</dbReference>
<evidence type="ECO:0000256" key="1">
    <source>
        <dbReference type="SAM" id="Coils"/>
    </source>
</evidence>
<proteinExistence type="predicted"/>
<organism evidence="3 4">
    <name type="scientific">Ambispora gerdemannii</name>
    <dbReference type="NCBI Taxonomy" id="144530"/>
    <lineage>
        <taxon>Eukaryota</taxon>
        <taxon>Fungi</taxon>
        <taxon>Fungi incertae sedis</taxon>
        <taxon>Mucoromycota</taxon>
        <taxon>Glomeromycotina</taxon>
        <taxon>Glomeromycetes</taxon>
        <taxon>Archaeosporales</taxon>
        <taxon>Ambisporaceae</taxon>
        <taxon>Ambispora</taxon>
    </lineage>
</organism>
<evidence type="ECO:0000256" key="2">
    <source>
        <dbReference type="SAM" id="MobiDB-lite"/>
    </source>
</evidence>
<dbReference type="Proteomes" id="UP000789831">
    <property type="component" value="Unassembled WGS sequence"/>
</dbReference>
<reference evidence="3" key="1">
    <citation type="submission" date="2021-06" db="EMBL/GenBank/DDBJ databases">
        <authorList>
            <person name="Kallberg Y."/>
            <person name="Tangrot J."/>
            <person name="Rosling A."/>
        </authorList>
    </citation>
    <scope>NUCLEOTIDE SEQUENCE</scope>
    <source>
        <strain evidence="3">MT106</strain>
    </source>
</reference>
<evidence type="ECO:0000313" key="3">
    <source>
        <dbReference type="EMBL" id="CAG8438324.1"/>
    </source>
</evidence>
<comment type="caution">
    <text evidence="3">The sequence shown here is derived from an EMBL/GenBank/DDBJ whole genome shotgun (WGS) entry which is preliminary data.</text>
</comment>
<feature type="region of interest" description="Disordered" evidence="2">
    <location>
        <begin position="1"/>
        <end position="25"/>
    </location>
</feature>
<feature type="coiled-coil region" evidence="1">
    <location>
        <begin position="90"/>
        <end position="117"/>
    </location>
</feature>
<evidence type="ECO:0000313" key="4">
    <source>
        <dbReference type="Proteomes" id="UP000789831"/>
    </source>
</evidence>
<sequence length="235" mass="27385">MSEIRGPKKRKIVQDNGEDDGEKGGSVLKKRRCYEVLSRETLRNVRDTEPLTSSLLSTKEHRYKLRNTEEGVYARAVISDRHLPNHCRAANLVNEMHEDTEKNLRKLESMVTLFKQKCIPYSSWKLIDNSYQEASDSAVSSLESITKLFQTKQYEQILHPHGDMSRMLKFRAILGNYYCKKEAITRQFRESDKLLVLFSTRELCMGLSWLYVCVYMRVVGCRLWIFVVDESLLCG</sequence>
<keyword evidence="4" id="KW-1185">Reference proteome</keyword>
<dbReference type="OrthoDB" id="10337300at2759"/>
<keyword evidence="1" id="KW-0175">Coiled coil</keyword>